<dbReference type="GO" id="GO:0046872">
    <property type="term" value="F:metal ion binding"/>
    <property type="evidence" value="ECO:0007669"/>
    <property type="project" value="InterPro"/>
</dbReference>
<dbReference type="PANTHER" id="PTHR38037">
    <property type="entry name" value="ZN_PROTEASE DOMAIN-CONTAINING PROTEIN"/>
    <property type="match status" value="1"/>
</dbReference>
<dbReference type="InterPro" id="IPR008503">
    <property type="entry name" value="Asp_endopeptidase"/>
</dbReference>
<evidence type="ECO:0000313" key="9">
    <source>
        <dbReference type="EMBL" id="GER02441.1"/>
    </source>
</evidence>
<comment type="cofactor">
    <cofactor evidence="1">
        <name>Mn(2+)</name>
        <dbReference type="ChEBI" id="CHEBI:29035"/>
    </cofactor>
</comment>
<dbReference type="InterPro" id="IPR011761">
    <property type="entry name" value="ATP-grasp"/>
</dbReference>
<feature type="domain" description="ATP-grasp" evidence="8">
    <location>
        <begin position="264"/>
        <end position="450"/>
    </location>
</feature>
<dbReference type="InterPro" id="IPR004666">
    <property type="entry name" value="Rp_bS6_RimK/Lys_biosynth_LsyX"/>
</dbReference>
<keyword evidence="4" id="KW-0460">Magnesium</keyword>
<dbReference type="Gene3D" id="3.30.1490.20">
    <property type="entry name" value="ATP-grasp fold, A domain"/>
    <property type="match status" value="1"/>
</dbReference>
<evidence type="ECO:0000256" key="4">
    <source>
        <dbReference type="ARBA" id="ARBA00022842"/>
    </source>
</evidence>
<protein>
    <submittedName>
        <fullName evidence="9">Alpha-L-glutamate ligase</fullName>
    </submittedName>
</protein>
<dbReference type="GO" id="GO:0006412">
    <property type="term" value="P:translation"/>
    <property type="evidence" value="ECO:0007669"/>
    <property type="project" value="UniProtKB-KW"/>
</dbReference>
<dbReference type="NCBIfam" id="TIGR00768">
    <property type="entry name" value="rimK_fam"/>
    <property type="match status" value="1"/>
</dbReference>
<gene>
    <name evidence="9" type="primary">rimK_1</name>
    <name evidence="9" type="ORF">JCM17846_01230</name>
</gene>
<dbReference type="Pfam" id="PF05618">
    <property type="entry name" value="Zn_protease"/>
    <property type="match status" value="1"/>
</dbReference>
<evidence type="ECO:0000256" key="5">
    <source>
        <dbReference type="ARBA" id="ARBA00022917"/>
    </source>
</evidence>
<comment type="caution">
    <text evidence="9">The sequence shown here is derived from an EMBL/GenBank/DDBJ whole genome shotgun (WGS) entry which is preliminary data.</text>
</comment>
<keyword evidence="6" id="KW-0464">Manganese</keyword>
<dbReference type="Pfam" id="PF08443">
    <property type="entry name" value="RimK"/>
    <property type="match status" value="1"/>
</dbReference>
<dbReference type="GO" id="GO:0005524">
    <property type="term" value="F:ATP binding"/>
    <property type="evidence" value="ECO:0007669"/>
    <property type="project" value="UniProtKB-UniRule"/>
</dbReference>
<dbReference type="PANTHER" id="PTHR38037:SF1">
    <property type="entry name" value="ATP-DEPENDENT ZINC PROTEASE DOMAIN-CONTAINING PROTEIN-RELATED"/>
    <property type="match status" value="1"/>
</dbReference>
<dbReference type="GO" id="GO:0016874">
    <property type="term" value="F:ligase activity"/>
    <property type="evidence" value="ECO:0007669"/>
    <property type="project" value="UniProtKB-KW"/>
</dbReference>
<sequence>MRMTFSVGWEEWVALPDLAIPGVRAKIDTGAQTSSLHAFSVHPFRKNQADYIRFGLHPLPERPEIEIFCEAELIGQREITSSNGETELRPIIRTHARLGDRLWPIEISLTNRETMSYRMLLGRRALEDGILVDVTRSCIQGSLDLSVYDDLPHVHAADRPLRIALLHGAPGLAICERIIEAAQARGHEIHALDVNRCYMSVEQGQLRAHLNGEALPRFDIALPWLTATDLVYGLALLRQFETSGIRSLNNSAALAACWDRLHASQKLARRAIPQPDMGFANATDSNAHLVKLLGGAPLMLKILEGSEDRGAVIVDTRKAAQSVLAAMRGLRAHILVQNYIAQANGAALRCFVLGRKIHASLLLQPDPEGKSPLSQGDISPRRAVKARPTALERKIASKAVSALGLQAAVVDLVRSDAGPLVVDVDPICDLEQFETVTGLDLAAALIGHLEDRSGRNGRH</sequence>
<evidence type="ECO:0000256" key="2">
    <source>
        <dbReference type="ARBA" id="ARBA00001946"/>
    </source>
</evidence>
<proteinExistence type="predicted"/>
<evidence type="ECO:0000256" key="7">
    <source>
        <dbReference type="PROSITE-ProRule" id="PRU00409"/>
    </source>
</evidence>
<dbReference type="Pfam" id="PF18030">
    <property type="entry name" value="Rimk_N"/>
    <property type="match status" value="1"/>
</dbReference>
<dbReference type="Gene3D" id="2.40.70.10">
    <property type="entry name" value="Acid Proteases"/>
    <property type="match status" value="1"/>
</dbReference>
<name>A0A5A7N2D0_9PROT</name>
<dbReference type="Gene3D" id="3.40.50.20">
    <property type="match status" value="1"/>
</dbReference>
<evidence type="ECO:0000256" key="3">
    <source>
        <dbReference type="ARBA" id="ARBA00022598"/>
    </source>
</evidence>
<dbReference type="Gene3D" id="3.30.470.20">
    <property type="entry name" value="ATP-grasp fold, B domain"/>
    <property type="match status" value="1"/>
</dbReference>
<dbReference type="SUPFAM" id="SSF50630">
    <property type="entry name" value="Acid proteases"/>
    <property type="match status" value="1"/>
</dbReference>
<keyword evidence="10" id="KW-1185">Reference proteome</keyword>
<keyword evidence="7" id="KW-0547">Nucleotide-binding</keyword>
<dbReference type="SUPFAM" id="SSF56059">
    <property type="entry name" value="Glutathione synthetase ATP-binding domain-like"/>
    <property type="match status" value="1"/>
</dbReference>
<reference evidence="9 10" key="1">
    <citation type="submission" date="2019-09" db="EMBL/GenBank/DDBJ databases">
        <title>NBRP : Genome information of microbial organism related human and environment.</title>
        <authorList>
            <person name="Hattori M."/>
            <person name="Oshima K."/>
            <person name="Inaba H."/>
            <person name="Suda W."/>
            <person name="Sakamoto M."/>
            <person name="Iino T."/>
            <person name="Kitahara M."/>
            <person name="Oshida Y."/>
            <person name="Iida T."/>
            <person name="Kudo T."/>
            <person name="Itoh T."/>
            <person name="Ohkuma M."/>
        </authorList>
    </citation>
    <scope>NUCLEOTIDE SEQUENCE [LARGE SCALE GENOMIC DNA]</scope>
    <source>
        <strain evidence="9 10">Q-1</strain>
    </source>
</reference>
<dbReference type="InterPro" id="IPR013651">
    <property type="entry name" value="ATP-grasp_RimK-type"/>
</dbReference>
<evidence type="ECO:0000256" key="1">
    <source>
        <dbReference type="ARBA" id="ARBA00001936"/>
    </source>
</evidence>
<dbReference type="InterPro" id="IPR021109">
    <property type="entry name" value="Peptidase_aspartic_dom_sf"/>
</dbReference>
<comment type="cofactor">
    <cofactor evidence="2">
        <name>Mg(2+)</name>
        <dbReference type="ChEBI" id="CHEBI:18420"/>
    </cofactor>
</comment>
<evidence type="ECO:0000259" key="8">
    <source>
        <dbReference type="PROSITE" id="PS50975"/>
    </source>
</evidence>
<keyword evidence="7" id="KW-0067">ATP-binding</keyword>
<dbReference type="InterPro" id="IPR041107">
    <property type="entry name" value="Rimk_N"/>
</dbReference>
<keyword evidence="3 9" id="KW-0436">Ligase</keyword>
<dbReference type="AlphaFoldDB" id="A0A5A7N2D0"/>
<dbReference type="EMBL" id="BKCN01000001">
    <property type="protein sequence ID" value="GER02441.1"/>
    <property type="molecule type" value="Genomic_DNA"/>
</dbReference>
<organism evidence="9 10">
    <name type="scientific">Iodidimonas nitroreducens</name>
    <dbReference type="NCBI Taxonomy" id="1236968"/>
    <lineage>
        <taxon>Bacteria</taxon>
        <taxon>Pseudomonadati</taxon>
        <taxon>Pseudomonadota</taxon>
        <taxon>Alphaproteobacteria</taxon>
        <taxon>Iodidimonadales</taxon>
        <taxon>Iodidimonadaceae</taxon>
        <taxon>Iodidimonas</taxon>
    </lineage>
</organism>
<dbReference type="InterPro" id="IPR013815">
    <property type="entry name" value="ATP_grasp_subdomain_1"/>
</dbReference>
<evidence type="ECO:0000256" key="6">
    <source>
        <dbReference type="ARBA" id="ARBA00023211"/>
    </source>
</evidence>
<dbReference type="PROSITE" id="PS50975">
    <property type="entry name" value="ATP_GRASP"/>
    <property type="match status" value="1"/>
</dbReference>
<accession>A0A5A7N2D0</accession>
<keyword evidence="5" id="KW-0648">Protein biosynthesis</keyword>
<evidence type="ECO:0000313" key="10">
    <source>
        <dbReference type="Proteomes" id="UP000324996"/>
    </source>
</evidence>
<dbReference type="Proteomes" id="UP000324996">
    <property type="component" value="Unassembled WGS sequence"/>
</dbReference>